<dbReference type="Proteomes" id="UP000189670">
    <property type="component" value="Unassembled WGS sequence"/>
</dbReference>
<name>A0A1V1P739_9BACT</name>
<reference evidence="2" key="1">
    <citation type="submission" date="2012-11" db="EMBL/GenBank/DDBJ databases">
        <authorList>
            <person name="Lucero-Rivera Y.E."/>
            <person name="Tovar-Ramirez D."/>
        </authorList>
    </citation>
    <scope>NUCLEOTIDE SEQUENCE [LARGE SCALE GENOMIC DNA]</scope>
    <source>
        <strain evidence="2">Araruama</strain>
    </source>
</reference>
<sequence length="92" mass="11054">MFASHLKIKTHKNNEKYKSMINNLPDDFEFVEYNRVWSYHSPPMHEPQFQIDIFAESDHHYSLIGEIKNREAKFSINEAKEFQKKGYGFNQN</sequence>
<dbReference type="AlphaFoldDB" id="A0A1V1P739"/>
<comment type="caution">
    <text evidence="1">The sequence shown here is derived from an EMBL/GenBank/DDBJ whole genome shotgun (WGS) entry which is preliminary data.</text>
</comment>
<proteinExistence type="predicted"/>
<evidence type="ECO:0000313" key="2">
    <source>
        <dbReference type="Proteomes" id="UP000189670"/>
    </source>
</evidence>
<gene>
    <name evidence="1" type="ORF">OMM_08736</name>
</gene>
<evidence type="ECO:0000313" key="1">
    <source>
        <dbReference type="EMBL" id="ETR70545.1"/>
    </source>
</evidence>
<dbReference type="EMBL" id="ATBP01000407">
    <property type="protein sequence ID" value="ETR70545.1"/>
    <property type="molecule type" value="Genomic_DNA"/>
</dbReference>
<accession>A0A1V1P739</accession>
<organism evidence="1 2">
    <name type="scientific">Candidatus Magnetoglobus multicellularis str. Araruama</name>
    <dbReference type="NCBI Taxonomy" id="890399"/>
    <lineage>
        <taxon>Bacteria</taxon>
        <taxon>Pseudomonadati</taxon>
        <taxon>Thermodesulfobacteriota</taxon>
        <taxon>Desulfobacteria</taxon>
        <taxon>Desulfobacterales</taxon>
        <taxon>Desulfobacteraceae</taxon>
        <taxon>Candidatus Magnetoglobus</taxon>
    </lineage>
</organism>
<protein>
    <submittedName>
        <fullName evidence="1">Uncharacterized protein</fullName>
    </submittedName>
</protein>